<evidence type="ECO:0000313" key="5">
    <source>
        <dbReference type="EMBL" id="AKM09077.1"/>
    </source>
</evidence>
<dbReference type="OrthoDB" id="7216893at2"/>
<evidence type="ECO:0000256" key="4">
    <source>
        <dbReference type="ARBA" id="ARBA00023163"/>
    </source>
</evidence>
<proteinExistence type="inferred from homology"/>
<dbReference type="Proteomes" id="UP000035287">
    <property type="component" value="Chromosome"/>
</dbReference>
<dbReference type="Pfam" id="PF03466">
    <property type="entry name" value="LysR_substrate"/>
    <property type="match status" value="1"/>
</dbReference>
<gene>
    <name evidence="5" type="ORF">AB433_02425</name>
</gene>
<organism evidence="5 6">
    <name type="scientific">Croceicoccus naphthovorans</name>
    <dbReference type="NCBI Taxonomy" id="1348774"/>
    <lineage>
        <taxon>Bacteria</taxon>
        <taxon>Pseudomonadati</taxon>
        <taxon>Pseudomonadota</taxon>
        <taxon>Alphaproteobacteria</taxon>
        <taxon>Sphingomonadales</taxon>
        <taxon>Erythrobacteraceae</taxon>
        <taxon>Croceicoccus</taxon>
    </lineage>
</organism>
<reference evidence="5 6" key="1">
    <citation type="submission" date="2015-06" db="EMBL/GenBank/DDBJ databases">
        <authorList>
            <person name="Zeng Y."/>
            <person name="Huang Y."/>
        </authorList>
    </citation>
    <scope>NUCLEOTIDE SEQUENCE [LARGE SCALE GENOMIC DNA]</scope>
    <source>
        <strain evidence="5 6">PQ-2</strain>
    </source>
</reference>
<keyword evidence="4" id="KW-0804">Transcription</keyword>
<evidence type="ECO:0000256" key="1">
    <source>
        <dbReference type="ARBA" id="ARBA00009437"/>
    </source>
</evidence>
<dbReference type="InterPro" id="IPR036390">
    <property type="entry name" value="WH_DNA-bd_sf"/>
</dbReference>
<keyword evidence="6" id="KW-1185">Reference proteome</keyword>
<dbReference type="STRING" id="1348774.AB433_02425"/>
<evidence type="ECO:0000256" key="3">
    <source>
        <dbReference type="ARBA" id="ARBA00023125"/>
    </source>
</evidence>
<evidence type="ECO:0000256" key="2">
    <source>
        <dbReference type="ARBA" id="ARBA00023015"/>
    </source>
</evidence>
<dbReference type="GO" id="GO:0000976">
    <property type="term" value="F:transcription cis-regulatory region binding"/>
    <property type="evidence" value="ECO:0007669"/>
    <property type="project" value="TreeGrafter"/>
</dbReference>
<dbReference type="PRINTS" id="PR00039">
    <property type="entry name" value="HTHLYSR"/>
</dbReference>
<comment type="similarity">
    <text evidence="1">Belongs to the LysR transcriptional regulatory family.</text>
</comment>
<evidence type="ECO:0000313" key="6">
    <source>
        <dbReference type="Proteomes" id="UP000035287"/>
    </source>
</evidence>
<dbReference type="InterPro" id="IPR005119">
    <property type="entry name" value="LysR_subst-bd"/>
</dbReference>
<accession>A0A0G3XD44</accession>
<dbReference type="SUPFAM" id="SSF46785">
    <property type="entry name" value="Winged helix' DNA-binding domain"/>
    <property type="match status" value="1"/>
</dbReference>
<dbReference type="PANTHER" id="PTHR30126">
    <property type="entry name" value="HTH-TYPE TRANSCRIPTIONAL REGULATOR"/>
    <property type="match status" value="1"/>
</dbReference>
<dbReference type="InterPro" id="IPR000847">
    <property type="entry name" value="LysR_HTH_N"/>
</dbReference>
<dbReference type="SUPFAM" id="SSF53850">
    <property type="entry name" value="Periplasmic binding protein-like II"/>
    <property type="match status" value="1"/>
</dbReference>
<sequence length="280" mass="31158">MDISSLSTFLAAADTGSFTAAAQRVHVSPSTVTERIKQLEHRLGVVLFERDKRGCRLTLAGRKLLGPASQAVRAIDIARHEVGLPERFRCSLSFGAQYVLWNDGLLDWLAQTRGSLPDVAWRVTSGASARLNRDLAEGFLDFVLLYDPVFRPDIGSMPLFEDELILVTAGSSDTWRKDYVRIEWGRDLGVEIASRLDLAPESGLLLDLGERSADWLVKHAMAGYMPARSVASRIEAGELSRVNHAPRFHFPAYACWRRDMDESLLTALLESLKNSRICAE</sequence>
<dbReference type="EMBL" id="CP011770">
    <property type="protein sequence ID" value="AKM09077.1"/>
    <property type="molecule type" value="Genomic_DNA"/>
</dbReference>
<keyword evidence="2" id="KW-0805">Transcription regulation</keyword>
<dbReference type="AlphaFoldDB" id="A0A0G3XD44"/>
<protein>
    <submittedName>
        <fullName evidence="5">LysR family transcriptional regulator</fullName>
    </submittedName>
</protein>
<dbReference type="RefSeq" id="WP_047819771.1">
    <property type="nucleotide sequence ID" value="NZ_CP011770.1"/>
</dbReference>
<dbReference type="PATRIC" id="fig|1348774.3.peg.509"/>
<dbReference type="PANTHER" id="PTHR30126:SF21">
    <property type="entry name" value="TRANSCRIPTIONAL REGULATOR-RELATED"/>
    <property type="match status" value="1"/>
</dbReference>
<name>A0A0G3XD44_9SPHN</name>
<dbReference type="CDD" id="cd05466">
    <property type="entry name" value="PBP2_LTTR_substrate"/>
    <property type="match status" value="1"/>
</dbReference>
<dbReference type="Gene3D" id="3.40.190.290">
    <property type="match status" value="1"/>
</dbReference>
<dbReference type="InterPro" id="IPR036388">
    <property type="entry name" value="WH-like_DNA-bd_sf"/>
</dbReference>
<dbReference type="Pfam" id="PF00126">
    <property type="entry name" value="HTH_1"/>
    <property type="match status" value="1"/>
</dbReference>
<dbReference type="PROSITE" id="PS50931">
    <property type="entry name" value="HTH_LYSR"/>
    <property type="match status" value="1"/>
</dbReference>
<dbReference type="GO" id="GO:0003700">
    <property type="term" value="F:DNA-binding transcription factor activity"/>
    <property type="evidence" value="ECO:0007669"/>
    <property type="project" value="InterPro"/>
</dbReference>
<keyword evidence="3" id="KW-0238">DNA-binding</keyword>
<dbReference type="KEGG" id="cna:AB433_02425"/>
<dbReference type="Gene3D" id="1.10.10.10">
    <property type="entry name" value="Winged helix-like DNA-binding domain superfamily/Winged helix DNA-binding domain"/>
    <property type="match status" value="1"/>
</dbReference>
<dbReference type="FunFam" id="1.10.10.10:FF:000001">
    <property type="entry name" value="LysR family transcriptional regulator"/>
    <property type="match status" value="1"/>
</dbReference>